<evidence type="ECO:0000256" key="7">
    <source>
        <dbReference type="ARBA" id="ARBA00049014"/>
    </source>
</evidence>
<evidence type="ECO:0000256" key="5">
    <source>
        <dbReference type="ARBA" id="ARBA00038035"/>
    </source>
</evidence>
<evidence type="ECO:0000256" key="1">
    <source>
        <dbReference type="ARBA" id="ARBA00022679"/>
    </source>
</evidence>
<dbReference type="Pfam" id="PF00069">
    <property type="entry name" value="Pkinase"/>
    <property type="match status" value="1"/>
</dbReference>
<reference evidence="13" key="1">
    <citation type="submission" date="2022-12" db="EMBL/GenBank/DDBJ databases">
        <authorList>
            <person name="Petersen C."/>
        </authorList>
    </citation>
    <scope>NUCLEOTIDE SEQUENCE</scope>
    <source>
        <strain evidence="13">IBT 29677</strain>
    </source>
</reference>
<comment type="catalytic activity">
    <reaction evidence="9">
        <text>L-tyrosyl-[protein] + ATP = O-phospho-L-tyrosyl-[protein] + ADP + H(+)</text>
        <dbReference type="Rhea" id="RHEA:10596"/>
        <dbReference type="Rhea" id="RHEA-COMP:10136"/>
        <dbReference type="Rhea" id="RHEA-COMP:20101"/>
        <dbReference type="ChEBI" id="CHEBI:15378"/>
        <dbReference type="ChEBI" id="CHEBI:30616"/>
        <dbReference type="ChEBI" id="CHEBI:46858"/>
        <dbReference type="ChEBI" id="CHEBI:61978"/>
        <dbReference type="ChEBI" id="CHEBI:456216"/>
        <dbReference type="EC" id="2.7.12.2"/>
    </reaction>
</comment>
<comment type="similarity">
    <text evidence="5">Belongs to the protein kinase superfamily. STE Ser/Thr protein kinase family. MAP kinase kinase subfamily.</text>
</comment>
<dbReference type="SUPFAM" id="SSF48371">
    <property type="entry name" value="ARM repeat"/>
    <property type="match status" value="1"/>
</dbReference>
<evidence type="ECO:0000256" key="9">
    <source>
        <dbReference type="ARBA" id="ARBA00051693"/>
    </source>
</evidence>
<keyword evidence="14" id="KW-1185">Reference proteome</keyword>
<sequence length="720" mass="80614">METTQTRLSELINDSQIKVDIQVETFTDESGTHKRSIVRRGREVWTEGKIIGKGSYGLVSLFTHQKRNGQAKVQAVKRIMKDSRLTGGVDFRKELDAILKFSLGKYEEFFVKCHGWYANYDCVFIVMEYLENGDLDTYTEQLGRPLPESEVKIIISQITQGIELLHQTKFVHRDIKPANIFIASPGPNWEVKIGDFGITKRVKMDSSLRTTVGTRFFCAPEIQDIYPPGTREDSRYNYTEKVDLWSVSDLVKYVDRGAKLNFPSTPEVSKLCYEFLGGTMAPAALARPSAIEAIGHGWLNDDFSNSDPNTFALDALTISSAFRGKSDSLDIPPKRNQAEGEPDEGTTKTWAPYVKHRVEDEKGNNSRGSNADTTAQQASSQPHPSQPPLTASVEGWLSHSQPRSNMELNHPIEISECFGGAEPVSDFQSRKKDNTWQQEAGLLIDSTKSLENAPLSQTFKGGLDSYVNDLKNDSITTNQLRDLRSPLSISESAKRFIELQGHIALANAFDKINRINTWSSPSTCITTVILSPEDMQHESEVARCLWTLVQHPEGVNEALKAPDHPMIFTLINGLIAYDISARQYATQALISILHPGTYENNSEEKAHVVLLKAMLQIEPSSKTRRCNLWISNVLFGLSFLPTEGKITPRNTREESQEYLIWTMKLINLLVEIPGSSKELKDSAMKMFKQAGIRAEFDGFFDKMLISASEDLKAQTIGIGT</sequence>
<dbReference type="CDD" id="cd00180">
    <property type="entry name" value="PKc"/>
    <property type="match status" value="1"/>
</dbReference>
<dbReference type="PROSITE" id="PS50011">
    <property type="entry name" value="PROTEIN_KINASE_DOM"/>
    <property type="match status" value="1"/>
</dbReference>
<dbReference type="EC" id="2.7.12.2" evidence="6"/>
<evidence type="ECO:0000256" key="3">
    <source>
        <dbReference type="ARBA" id="ARBA00022777"/>
    </source>
</evidence>
<comment type="catalytic activity">
    <reaction evidence="7">
        <text>L-seryl-[protein] + ATP = O-phospho-L-seryl-[protein] + ADP + H(+)</text>
        <dbReference type="Rhea" id="RHEA:17989"/>
        <dbReference type="Rhea" id="RHEA-COMP:9863"/>
        <dbReference type="Rhea" id="RHEA-COMP:11604"/>
        <dbReference type="ChEBI" id="CHEBI:15378"/>
        <dbReference type="ChEBI" id="CHEBI:29999"/>
        <dbReference type="ChEBI" id="CHEBI:30616"/>
        <dbReference type="ChEBI" id="CHEBI:83421"/>
        <dbReference type="ChEBI" id="CHEBI:456216"/>
        <dbReference type="EC" id="2.7.12.2"/>
    </reaction>
</comment>
<gene>
    <name evidence="13" type="ORF">N7509_000895</name>
</gene>
<feature type="binding site" evidence="10">
    <location>
        <position position="81"/>
    </location>
    <ligand>
        <name>ATP</name>
        <dbReference type="ChEBI" id="CHEBI:30616"/>
    </ligand>
</feature>
<evidence type="ECO:0000313" key="13">
    <source>
        <dbReference type="EMBL" id="KAJ5414268.1"/>
    </source>
</evidence>
<accession>A0A9W9WBN0</accession>
<dbReference type="PROSITE" id="PS00107">
    <property type="entry name" value="PROTEIN_KINASE_ATP"/>
    <property type="match status" value="1"/>
</dbReference>
<organism evidence="13 14">
    <name type="scientific">Penicillium cosmopolitanum</name>
    <dbReference type="NCBI Taxonomy" id="1131564"/>
    <lineage>
        <taxon>Eukaryota</taxon>
        <taxon>Fungi</taxon>
        <taxon>Dikarya</taxon>
        <taxon>Ascomycota</taxon>
        <taxon>Pezizomycotina</taxon>
        <taxon>Eurotiomycetes</taxon>
        <taxon>Eurotiomycetidae</taxon>
        <taxon>Eurotiales</taxon>
        <taxon>Aspergillaceae</taxon>
        <taxon>Penicillium</taxon>
    </lineage>
</organism>
<dbReference type="InterPro" id="IPR000719">
    <property type="entry name" value="Prot_kinase_dom"/>
</dbReference>
<dbReference type="Gene3D" id="1.25.10.10">
    <property type="entry name" value="Leucine-rich Repeat Variant"/>
    <property type="match status" value="1"/>
</dbReference>
<dbReference type="EMBL" id="JAPZBU010000003">
    <property type="protein sequence ID" value="KAJ5414268.1"/>
    <property type="molecule type" value="Genomic_DNA"/>
</dbReference>
<dbReference type="OrthoDB" id="10252171at2759"/>
<dbReference type="GO" id="GO:0003779">
    <property type="term" value="F:actin binding"/>
    <property type="evidence" value="ECO:0007669"/>
    <property type="project" value="InterPro"/>
</dbReference>
<protein>
    <recommendedName>
        <fullName evidence="6">mitogen-activated protein kinase kinase</fullName>
        <ecNumber evidence="6">2.7.12.2</ecNumber>
    </recommendedName>
</protein>
<dbReference type="InterPro" id="IPR010473">
    <property type="entry name" value="GTPase-bd"/>
</dbReference>
<dbReference type="AlphaFoldDB" id="A0A9W9WBN0"/>
<dbReference type="Gene3D" id="1.10.510.10">
    <property type="entry name" value="Transferase(Phosphotransferase) domain 1"/>
    <property type="match status" value="1"/>
</dbReference>
<evidence type="ECO:0000313" key="14">
    <source>
        <dbReference type="Proteomes" id="UP001147747"/>
    </source>
</evidence>
<dbReference type="SMART" id="SM01140">
    <property type="entry name" value="Drf_GBD"/>
    <property type="match status" value="1"/>
</dbReference>
<name>A0A9W9WBN0_9EURO</name>
<keyword evidence="3 13" id="KW-0418">Kinase</keyword>
<dbReference type="GeneID" id="81364512"/>
<dbReference type="InterPro" id="IPR011989">
    <property type="entry name" value="ARM-like"/>
</dbReference>
<dbReference type="SUPFAM" id="SSF56112">
    <property type="entry name" value="Protein kinase-like (PK-like)"/>
    <property type="match status" value="1"/>
</dbReference>
<dbReference type="InterPro" id="IPR008271">
    <property type="entry name" value="Ser/Thr_kinase_AS"/>
</dbReference>
<dbReference type="GO" id="GO:0005524">
    <property type="term" value="F:ATP binding"/>
    <property type="evidence" value="ECO:0007669"/>
    <property type="project" value="UniProtKB-UniRule"/>
</dbReference>
<evidence type="ECO:0000256" key="4">
    <source>
        <dbReference type="ARBA" id="ARBA00022840"/>
    </source>
</evidence>
<dbReference type="Pfam" id="PF06371">
    <property type="entry name" value="Drf_GBD"/>
    <property type="match status" value="1"/>
</dbReference>
<feature type="region of interest" description="Disordered" evidence="11">
    <location>
        <begin position="324"/>
        <end position="392"/>
    </location>
</feature>
<dbReference type="GO" id="GO:0004708">
    <property type="term" value="F:MAP kinase kinase activity"/>
    <property type="evidence" value="ECO:0007669"/>
    <property type="project" value="UniProtKB-EC"/>
</dbReference>
<dbReference type="RefSeq" id="XP_056494114.1">
    <property type="nucleotide sequence ID" value="XM_056625532.1"/>
</dbReference>
<proteinExistence type="inferred from homology"/>
<dbReference type="Proteomes" id="UP001147747">
    <property type="component" value="Unassembled WGS sequence"/>
</dbReference>
<comment type="caution">
    <text evidence="13">The sequence shown here is derived from an EMBL/GenBank/DDBJ whole genome shotgun (WGS) entry which is preliminary data.</text>
</comment>
<feature type="compositionally biased region" description="Polar residues" evidence="11">
    <location>
        <begin position="365"/>
        <end position="374"/>
    </location>
</feature>
<feature type="domain" description="Protein kinase" evidence="12">
    <location>
        <begin position="45"/>
        <end position="299"/>
    </location>
</feature>
<dbReference type="GO" id="GO:0031267">
    <property type="term" value="F:small GTPase binding"/>
    <property type="evidence" value="ECO:0007669"/>
    <property type="project" value="InterPro"/>
</dbReference>
<feature type="compositionally biased region" description="Basic and acidic residues" evidence="11">
    <location>
        <begin position="324"/>
        <end position="338"/>
    </location>
</feature>
<dbReference type="PROSITE" id="PS00108">
    <property type="entry name" value="PROTEIN_KINASE_ST"/>
    <property type="match status" value="1"/>
</dbReference>
<evidence type="ECO:0000256" key="11">
    <source>
        <dbReference type="SAM" id="MobiDB-lite"/>
    </source>
</evidence>
<dbReference type="SMART" id="SM00220">
    <property type="entry name" value="S_TKc"/>
    <property type="match status" value="1"/>
</dbReference>
<evidence type="ECO:0000256" key="6">
    <source>
        <dbReference type="ARBA" id="ARBA00038999"/>
    </source>
</evidence>
<keyword evidence="4 10" id="KW-0067">ATP-binding</keyword>
<keyword evidence="1" id="KW-0808">Transferase</keyword>
<comment type="catalytic activity">
    <reaction evidence="8">
        <text>L-threonyl-[protein] + ATP = O-phospho-L-threonyl-[protein] + ADP + H(+)</text>
        <dbReference type="Rhea" id="RHEA:46608"/>
        <dbReference type="Rhea" id="RHEA-COMP:11060"/>
        <dbReference type="Rhea" id="RHEA-COMP:11605"/>
        <dbReference type="ChEBI" id="CHEBI:15378"/>
        <dbReference type="ChEBI" id="CHEBI:30013"/>
        <dbReference type="ChEBI" id="CHEBI:30616"/>
        <dbReference type="ChEBI" id="CHEBI:61977"/>
        <dbReference type="ChEBI" id="CHEBI:456216"/>
        <dbReference type="EC" id="2.7.12.2"/>
    </reaction>
</comment>
<evidence type="ECO:0000256" key="2">
    <source>
        <dbReference type="ARBA" id="ARBA00022741"/>
    </source>
</evidence>
<dbReference type="InterPro" id="IPR011009">
    <property type="entry name" value="Kinase-like_dom_sf"/>
</dbReference>
<evidence type="ECO:0000259" key="12">
    <source>
        <dbReference type="PROSITE" id="PS50011"/>
    </source>
</evidence>
<keyword evidence="2 10" id="KW-0547">Nucleotide-binding</keyword>
<dbReference type="InterPro" id="IPR017441">
    <property type="entry name" value="Protein_kinase_ATP_BS"/>
</dbReference>
<dbReference type="PANTHER" id="PTHR48013">
    <property type="entry name" value="DUAL SPECIFICITY MITOGEN-ACTIVATED PROTEIN KINASE KINASE 5-RELATED"/>
    <property type="match status" value="1"/>
</dbReference>
<dbReference type="PANTHER" id="PTHR48013:SF9">
    <property type="entry name" value="DUAL SPECIFICITY MITOGEN-ACTIVATED PROTEIN KINASE KINASE 5"/>
    <property type="match status" value="1"/>
</dbReference>
<dbReference type="GO" id="GO:0030036">
    <property type="term" value="P:actin cytoskeleton organization"/>
    <property type="evidence" value="ECO:0007669"/>
    <property type="project" value="InterPro"/>
</dbReference>
<dbReference type="InterPro" id="IPR016024">
    <property type="entry name" value="ARM-type_fold"/>
</dbReference>
<reference evidence="13" key="2">
    <citation type="journal article" date="2023" name="IMA Fungus">
        <title>Comparative genomic study of the Penicillium genus elucidates a diverse pangenome and 15 lateral gene transfer events.</title>
        <authorList>
            <person name="Petersen C."/>
            <person name="Sorensen T."/>
            <person name="Nielsen M.R."/>
            <person name="Sondergaard T.E."/>
            <person name="Sorensen J.L."/>
            <person name="Fitzpatrick D.A."/>
            <person name="Frisvad J.C."/>
            <person name="Nielsen K.L."/>
        </authorList>
    </citation>
    <scope>NUCLEOTIDE SEQUENCE</scope>
    <source>
        <strain evidence="13">IBT 29677</strain>
    </source>
</reference>
<evidence type="ECO:0000256" key="10">
    <source>
        <dbReference type="PROSITE-ProRule" id="PRU10141"/>
    </source>
</evidence>
<evidence type="ECO:0000256" key="8">
    <source>
        <dbReference type="ARBA" id="ARBA00049299"/>
    </source>
</evidence>